<feature type="domain" description="Protein kinase" evidence="6">
    <location>
        <begin position="270"/>
        <end position="537"/>
    </location>
</feature>
<dbReference type="SUPFAM" id="SSF56112">
    <property type="entry name" value="Protein kinase-like (PK-like)"/>
    <property type="match status" value="1"/>
</dbReference>
<evidence type="ECO:0000256" key="3">
    <source>
        <dbReference type="ARBA" id="ARBA00022777"/>
    </source>
</evidence>
<dbReference type="RefSeq" id="WP_054340710.1">
    <property type="nucleotide sequence ID" value="NZ_FTOE01000007.1"/>
</dbReference>
<keyword evidence="9" id="KW-1185">Reference proteome</keyword>
<dbReference type="STRING" id="619304.SAMN05421760_10718"/>
<dbReference type="Pfam" id="PF13672">
    <property type="entry name" value="PP2C_2"/>
    <property type="match status" value="1"/>
</dbReference>
<dbReference type="GO" id="GO:0004674">
    <property type="term" value="F:protein serine/threonine kinase activity"/>
    <property type="evidence" value="ECO:0007669"/>
    <property type="project" value="UniProtKB-KW"/>
</dbReference>
<dbReference type="SMART" id="SM00220">
    <property type="entry name" value="S_TKc"/>
    <property type="match status" value="1"/>
</dbReference>
<dbReference type="CDD" id="cd00143">
    <property type="entry name" value="PP2Cc"/>
    <property type="match status" value="1"/>
</dbReference>
<dbReference type="SMART" id="SM00332">
    <property type="entry name" value="PP2Cc"/>
    <property type="match status" value="1"/>
</dbReference>
<accession>A0A1N7MUS9</accession>
<name>A0A1N7MUS9_9GAMM</name>
<proteinExistence type="predicted"/>
<sequence>MHLNSEIRLSTAQQSITGRKTRNEDCLGFFMPVGNLLTTKGACGMIADGVSTAEAGAEAAEYCVREFINDYFDTPDIWTVKKSAQKVLTAINRSLYSRSHEYLSSTRGYVCTFSVLVIKSHTAHIFHIGDSRIYRIRDDHMECLTTDHITSLSQSSSCLSRAMGMDTHLDIDYRTISIELGDIFFLSTDGVHDTLPPNEIQKIIHDGTSLNESCDQLVNQAFEKGSTDNISCQLIRVDEIIRDSIDDLTDKLTELPFPPDLEAGMRIDDYEVISELYASSRSQLYIVKDPLDGKERVMKTPSQNFNDDPAYIERFIMEEWVGSRIDSPYVVKVCNANRPKTFLYYVMDKVRGISLEQWIEENPYPKPSEAIKLVKQIAKGLQAFHQRETLHQDLKPSNIMISPDNHITLVDFGSVFVSGINEIFIPIERDRVLGTVNYSDPLLRLGQNTGIKGDLFSLASITYEIFTHHLPYGEGLERCETPQQLAKLKYIPSERYNPVLPLWFDRALMKGLSIRPEDRYDTIEQFLQDATQPNPEFLMPKEVEKKTQSVIFWQIMSLVWFISSMFLMAALWLQD</sequence>
<dbReference type="InterPro" id="IPR036457">
    <property type="entry name" value="PPM-type-like_dom_sf"/>
</dbReference>
<dbReference type="SUPFAM" id="SSF81606">
    <property type="entry name" value="PP2C-like"/>
    <property type="match status" value="1"/>
</dbReference>
<dbReference type="PROSITE" id="PS50011">
    <property type="entry name" value="PROTEIN_KINASE_DOM"/>
    <property type="match status" value="1"/>
</dbReference>
<dbReference type="Proteomes" id="UP000185999">
    <property type="component" value="Unassembled WGS sequence"/>
</dbReference>
<gene>
    <name evidence="8" type="ORF">SAMN05421760_10718</name>
</gene>
<feature type="transmembrane region" description="Helical" evidence="5">
    <location>
        <begin position="551"/>
        <end position="573"/>
    </location>
</feature>
<keyword evidence="5" id="KW-0812">Transmembrane</keyword>
<evidence type="ECO:0000256" key="1">
    <source>
        <dbReference type="ARBA" id="ARBA00022679"/>
    </source>
</evidence>
<evidence type="ECO:0000256" key="2">
    <source>
        <dbReference type="ARBA" id="ARBA00022741"/>
    </source>
</evidence>
<evidence type="ECO:0000256" key="5">
    <source>
        <dbReference type="SAM" id="Phobius"/>
    </source>
</evidence>
<keyword evidence="5" id="KW-1133">Transmembrane helix</keyword>
<evidence type="ECO:0000313" key="9">
    <source>
        <dbReference type="Proteomes" id="UP000185999"/>
    </source>
</evidence>
<organism evidence="8 9">
    <name type="scientific">Neptunomonas antarctica</name>
    <dbReference type="NCBI Taxonomy" id="619304"/>
    <lineage>
        <taxon>Bacteria</taxon>
        <taxon>Pseudomonadati</taxon>
        <taxon>Pseudomonadota</taxon>
        <taxon>Gammaproteobacteria</taxon>
        <taxon>Oceanospirillales</taxon>
        <taxon>Oceanospirillaceae</taxon>
        <taxon>Neptunomonas</taxon>
    </lineage>
</organism>
<keyword evidence="8" id="KW-0723">Serine/threonine-protein kinase</keyword>
<evidence type="ECO:0000313" key="8">
    <source>
        <dbReference type="EMBL" id="SIS89711.1"/>
    </source>
</evidence>
<protein>
    <submittedName>
        <fullName evidence="8">Serine/threonine protein kinase</fullName>
    </submittedName>
</protein>
<keyword evidence="1" id="KW-0808">Transferase</keyword>
<dbReference type="PANTHER" id="PTHR11042">
    <property type="entry name" value="EUKARYOTIC TRANSLATION INITIATION FACTOR 2-ALPHA KINASE EIF2-ALPHA KINASE -RELATED"/>
    <property type="match status" value="1"/>
</dbReference>
<dbReference type="InterPro" id="IPR011009">
    <property type="entry name" value="Kinase-like_dom_sf"/>
</dbReference>
<keyword evidence="4" id="KW-0067">ATP-binding</keyword>
<evidence type="ECO:0000259" key="6">
    <source>
        <dbReference type="PROSITE" id="PS50011"/>
    </source>
</evidence>
<dbReference type="InterPro" id="IPR000719">
    <property type="entry name" value="Prot_kinase_dom"/>
</dbReference>
<dbReference type="InterPro" id="IPR050339">
    <property type="entry name" value="CC_SR_Kinase"/>
</dbReference>
<dbReference type="GO" id="GO:0005524">
    <property type="term" value="F:ATP binding"/>
    <property type="evidence" value="ECO:0007669"/>
    <property type="project" value="UniProtKB-KW"/>
</dbReference>
<dbReference type="Gene3D" id="3.30.200.20">
    <property type="entry name" value="Phosphorylase Kinase, domain 1"/>
    <property type="match status" value="1"/>
</dbReference>
<evidence type="ECO:0000256" key="4">
    <source>
        <dbReference type="ARBA" id="ARBA00022840"/>
    </source>
</evidence>
<dbReference type="SMART" id="SM00331">
    <property type="entry name" value="PP2C_SIG"/>
    <property type="match status" value="1"/>
</dbReference>
<keyword evidence="2" id="KW-0547">Nucleotide-binding</keyword>
<dbReference type="EMBL" id="FTOE01000007">
    <property type="protein sequence ID" value="SIS89711.1"/>
    <property type="molecule type" value="Genomic_DNA"/>
</dbReference>
<dbReference type="PROSITE" id="PS51746">
    <property type="entry name" value="PPM_2"/>
    <property type="match status" value="1"/>
</dbReference>
<keyword evidence="5" id="KW-0472">Membrane</keyword>
<dbReference type="GO" id="GO:0005737">
    <property type="term" value="C:cytoplasm"/>
    <property type="evidence" value="ECO:0007669"/>
    <property type="project" value="TreeGrafter"/>
</dbReference>
<evidence type="ECO:0000259" key="7">
    <source>
        <dbReference type="PROSITE" id="PS51746"/>
    </source>
</evidence>
<reference evidence="9" key="1">
    <citation type="submission" date="2017-01" db="EMBL/GenBank/DDBJ databases">
        <authorList>
            <person name="Varghese N."/>
            <person name="Submissions S."/>
        </authorList>
    </citation>
    <scope>NUCLEOTIDE SEQUENCE [LARGE SCALE GENOMIC DNA]</scope>
    <source>
        <strain evidence="9">DSM 22306</strain>
    </source>
</reference>
<keyword evidence="3 8" id="KW-0418">Kinase</keyword>
<dbReference type="OrthoDB" id="9801841at2"/>
<dbReference type="Gene3D" id="3.60.40.10">
    <property type="entry name" value="PPM-type phosphatase domain"/>
    <property type="match status" value="1"/>
</dbReference>
<dbReference type="Pfam" id="PF00069">
    <property type="entry name" value="Pkinase"/>
    <property type="match status" value="1"/>
</dbReference>
<dbReference type="Gene3D" id="1.10.510.10">
    <property type="entry name" value="Transferase(Phosphotransferase) domain 1"/>
    <property type="match status" value="1"/>
</dbReference>
<dbReference type="AlphaFoldDB" id="A0A1N7MUS9"/>
<feature type="domain" description="PPM-type phosphatase" evidence="7">
    <location>
        <begin position="6"/>
        <end position="237"/>
    </location>
</feature>
<dbReference type="CDD" id="cd14014">
    <property type="entry name" value="STKc_PknB_like"/>
    <property type="match status" value="1"/>
</dbReference>
<dbReference type="InterPro" id="IPR001932">
    <property type="entry name" value="PPM-type_phosphatase-like_dom"/>
</dbReference>